<organism evidence="1 2">
    <name type="scientific">Vibrio vulnificus</name>
    <dbReference type="NCBI Taxonomy" id="672"/>
    <lineage>
        <taxon>Bacteria</taxon>
        <taxon>Pseudomonadati</taxon>
        <taxon>Pseudomonadota</taxon>
        <taxon>Gammaproteobacteria</taxon>
        <taxon>Vibrionales</taxon>
        <taxon>Vibrionaceae</taxon>
        <taxon>Vibrio</taxon>
    </lineage>
</organism>
<sequence>LIAHSGEGSVVSWGTPLSPKGERLFANENRNPIIRSSAEQLDLQGLNVGTFTTYVNQQRYFNQASAFTDQYGLTWYISVSIAEG</sequence>
<feature type="non-terminal residue" evidence="1">
    <location>
        <position position="1"/>
    </location>
</feature>
<evidence type="ECO:0000313" key="2">
    <source>
        <dbReference type="Proteomes" id="UP000664056"/>
    </source>
</evidence>
<protein>
    <recommendedName>
        <fullName evidence="3">VOC family protein</fullName>
    </recommendedName>
</protein>
<reference evidence="1" key="1">
    <citation type="submission" date="2021-03" db="EMBL/GenBank/DDBJ databases">
        <title>Study of the foodborne Vibrio vulnificus isolates from China.</title>
        <authorList>
            <person name="Zheng Z."/>
            <person name="Ye L."/>
        </authorList>
    </citation>
    <scope>NUCLEOTIDE SEQUENCE</scope>
    <source>
        <strain evidence="1">Vv1582</strain>
    </source>
</reference>
<dbReference type="Proteomes" id="UP000664056">
    <property type="component" value="Unassembled WGS sequence"/>
</dbReference>
<evidence type="ECO:0000313" key="1">
    <source>
        <dbReference type="EMBL" id="MBN8124812.1"/>
    </source>
</evidence>
<evidence type="ECO:0008006" key="3">
    <source>
        <dbReference type="Google" id="ProtNLM"/>
    </source>
</evidence>
<dbReference type="AlphaFoldDB" id="A0AAW4HJX0"/>
<name>A0AAW4HJX0_VIBVL</name>
<accession>A0AAW4HJX0</accession>
<feature type="non-terminal residue" evidence="1">
    <location>
        <position position="84"/>
    </location>
</feature>
<comment type="caution">
    <text evidence="1">The sequence shown here is derived from an EMBL/GenBank/DDBJ whole genome shotgun (WGS) entry which is preliminary data.</text>
</comment>
<gene>
    <name evidence="1" type="ORF">J0J18_24275</name>
</gene>
<dbReference type="RefSeq" id="WP_206623330.1">
    <property type="nucleotide sequence ID" value="NZ_JAFKOQ010000259.1"/>
</dbReference>
<dbReference type="EMBL" id="JAFKOQ010000259">
    <property type="protein sequence ID" value="MBN8124812.1"/>
    <property type="molecule type" value="Genomic_DNA"/>
</dbReference>
<proteinExistence type="predicted"/>